<dbReference type="EMBL" id="ML210420">
    <property type="protein sequence ID" value="TFK18225.1"/>
    <property type="molecule type" value="Genomic_DNA"/>
</dbReference>
<dbReference type="Proteomes" id="UP000307440">
    <property type="component" value="Unassembled WGS sequence"/>
</dbReference>
<dbReference type="Pfam" id="PF05730">
    <property type="entry name" value="CFEM"/>
    <property type="match status" value="1"/>
</dbReference>
<evidence type="ECO:0000256" key="5">
    <source>
        <dbReference type="SAM" id="SignalP"/>
    </source>
</evidence>
<evidence type="ECO:0000256" key="3">
    <source>
        <dbReference type="ARBA" id="ARBA00022729"/>
    </source>
</evidence>
<organism evidence="7 8">
    <name type="scientific">Coprinopsis marcescibilis</name>
    <name type="common">Agaric fungus</name>
    <name type="synonym">Psathyrella marcescibilis</name>
    <dbReference type="NCBI Taxonomy" id="230819"/>
    <lineage>
        <taxon>Eukaryota</taxon>
        <taxon>Fungi</taxon>
        <taxon>Dikarya</taxon>
        <taxon>Basidiomycota</taxon>
        <taxon>Agaricomycotina</taxon>
        <taxon>Agaricomycetes</taxon>
        <taxon>Agaricomycetidae</taxon>
        <taxon>Agaricales</taxon>
        <taxon>Agaricineae</taxon>
        <taxon>Psathyrellaceae</taxon>
        <taxon>Coprinopsis</taxon>
    </lineage>
</organism>
<proteinExistence type="predicted"/>
<feature type="signal peptide" evidence="5">
    <location>
        <begin position="1"/>
        <end position="19"/>
    </location>
</feature>
<dbReference type="PROSITE" id="PS52012">
    <property type="entry name" value="CFEM"/>
    <property type="match status" value="1"/>
</dbReference>
<gene>
    <name evidence="7" type="ORF">FA15DRAFT_730823</name>
</gene>
<feature type="chain" id="PRO_5022800924" description="CFEM domain-containing protein" evidence="5">
    <location>
        <begin position="20"/>
        <end position="143"/>
    </location>
</feature>
<sequence>MRSISVALFAIASAGLVASKYPTINDLSPCHRDCLVASALAVNCTDAADQLCVCRHAQFSLDLGGCLKSNCKVSEEASLGTEVVAEVVCEEAGVTGTGTTGAPRTFTGISTQTAVPKRNAASSINGVAWVPLTAVAGIVALAL</sequence>
<evidence type="ECO:0000256" key="1">
    <source>
        <dbReference type="ARBA" id="ARBA00004613"/>
    </source>
</evidence>
<dbReference type="AlphaFoldDB" id="A0A5C3KER5"/>
<dbReference type="InterPro" id="IPR008427">
    <property type="entry name" value="Extracellular_membr_CFEM_dom"/>
</dbReference>
<accession>A0A5C3KER5</accession>
<name>A0A5C3KER5_COPMA</name>
<evidence type="ECO:0000313" key="7">
    <source>
        <dbReference type="EMBL" id="TFK18225.1"/>
    </source>
</evidence>
<keyword evidence="8" id="KW-1185">Reference proteome</keyword>
<reference evidence="7 8" key="1">
    <citation type="journal article" date="2019" name="Nat. Ecol. Evol.">
        <title>Megaphylogeny resolves global patterns of mushroom evolution.</title>
        <authorList>
            <person name="Varga T."/>
            <person name="Krizsan K."/>
            <person name="Foldi C."/>
            <person name="Dima B."/>
            <person name="Sanchez-Garcia M."/>
            <person name="Sanchez-Ramirez S."/>
            <person name="Szollosi G.J."/>
            <person name="Szarkandi J.G."/>
            <person name="Papp V."/>
            <person name="Albert L."/>
            <person name="Andreopoulos W."/>
            <person name="Angelini C."/>
            <person name="Antonin V."/>
            <person name="Barry K.W."/>
            <person name="Bougher N.L."/>
            <person name="Buchanan P."/>
            <person name="Buyck B."/>
            <person name="Bense V."/>
            <person name="Catcheside P."/>
            <person name="Chovatia M."/>
            <person name="Cooper J."/>
            <person name="Damon W."/>
            <person name="Desjardin D."/>
            <person name="Finy P."/>
            <person name="Geml J."/>
            <person name="Haridas S."/>
            <person name="Hughes K."/>
            <person name="Justo A."/>
            <person name="Karasinski D."/>
            <person name="Kautmanova I."/>
            <person name="Kiss B."/>
            <person name="Kocsube S."/>
            <person name="Kotiranta H."/>
            <person name="LaButti K.M."/>
            <person name="Lechner B.E."/>
            <person name="Liimatainen K."/>
            <person name="Lipzen A."/>
            <person name="Lukacs Z."/>
            <person name="Mihaltcheva S."/>
            <person name="Morgado L.N."/>
            <person name="Niskanen T."/>
            <person name="Noordeloos M.E."/>
            <person name="Ohm R.A."/>
            <person name="Ortiz-Santana B."/>
            <person name="Ovrebo C."/>
            <person name="Racz N."/>
            <person name="Riley R."/>
            <person name="Savchenko A."/>
            <person name="Shiryaev A."/>
            <person name="Soop K."/>
            <person name="Spirin V."/>
            <person name="Szebenyi C."/>
            <person name="Tomsovsky M."/>
            <person name="Tulloss R.E."/>
            <person name="Uehling J."/>
            <person name="Grigoriev I.V."/>
            <person name="Vagvolgyi C."/>
            <person name="Papp T."/>
            <person name="Martin F.M."/>
            <person name="Miettinen O."/>
            <person name="Hibbett D.S."/>
            <person name="Nagy L.G."/>
        </authorList>
    </citation>
    <scope>NUCLEOTIDE SEQUENCE [LARGE SCALE GENOMIC DNA]</scope>
    <source>
        <strain evidence="7 8">CBS 121175</strain>
    </source>
</reference>
<evidence type="ECO:0000256" key="4">
    <source>
        <dbReference type="ARBA" id="ARBA00023157"/>
    </source>
</evidence>
<evidence type="ECO:0000259" key="6">
    <source>
        <dbReference type="PROSITE" id="PS52012"/>
    </source>
</evidence>
<evidence type="ECO:0000256" key="2">
    <source>
        <dbReference type="ARBA" id="ARBA00022525"/>
    </source>
</evidence>
<keyword evidence="3 5" id="KW-0732">Signal</keyword>
<comment type="subcellular location">
    <subcellularLocation>
        <location evidence="1">Secreted</location>
    </subcellularLocation>
</comment>
<dbReference type="GO" id="GO:0005576">
    <property type="term" value="C:extracellular region"/>
    <property type="evidence" value="ECO:0007669"/>
    <property type="project" value="UniProtKB-SubCell"/>
</dbReference>
<keyword evidence="4" id="KW-1015">Disulfide bond</keyword>
<keyword evidence="2" id="KW-0964">Secreted</keyword>
<protein>
    <recommendedName>
        <fullName evidence="6">CFEM domain-containing protein</fullName>
    </recommendedName>
</protein>
<feature type="domain" description="CFEM" evidence="6">
    <location>
        <begin position="2"/>
        <end position="115"/>
    </location>
</feature>
<evidence type="ECO:0000313" key="8">
    <source>
        <dbReference type="Proteomes" id="UP000307440"/>
    </source>
</evidence>